<keyword evidence="2" id="KW-1185">Reference proteome</keyword>
<dbReference type="InterPro" id="IPR048000">
    <property type="entry name" value="TnsA-like"/>
</dbReference>
<dbReference type="RefSeq" id="WP_142554256.1">
    <property type="nucleotide sequence ID" value="NZ_VIFX01000032.1"/>
</dbReference>
<dbReference type="NCBIfam" id="NF033179">
    <property type="entry name" value="TnsA_like_Actin"/>
    <property type="match status" value="1"/>
</dbReference>
<keyword evidence="1" id="KW-0255">Endonuclease</keyword>
<keyword evidence="1" id="KW-0378">Hydrolase</keyword>
<proteinExistence type="predicted"/>
<accession>A0A544VWI4</accession>
<gene>
    <name evidence="1" type="ORF">D8S82_22680</name>
</gene>
<evidence type="ECO:0000313" key="2">
    <source>
        <dbReference type="Proteomes" id="UP000315759"/>
    </source>
</evidence>
<dbReference type="GO" id="GO:0004519">
    <property type="term" value="F:endonuclease activity"/>
    <property type="evidence" value="ECO:0007669"/>
    <property type="project" value="UniProtKB-KW"/>
</dbReference>
<keyword evidence="1" id="KW-0540">Nuclease</keyword>
<evidence type="ECO:0000313" key="1">
    <source>
        <dbReference type="EMBL" id="TQR84344.1"/>
    </source>
</evidence>
<organism evidence="1 2">
    <name type="scientific">Mycolicibacterium hodleri</name>
    <dbReference type="NCBI Taxonomy" id="49897"/>
    <lineage>
        <taxon>Bacteria</taxon>
        <taxon>Bacillati</taxon>
        <taxon>Actinomycetota</taxon>
        <taxon>Actinomycetes</taxon>
        <taxon>Mycobacteriales</taxon>
        <taxon>Mycobacteriaceae</taxon>
        <taxon>Mycolicibacterium</taxon>
    </lineage>
</organism>
<reference evidence="1 2" key="1">
    <citation type="submission" date="2018-10" db="EMBL/GenBank/DDBJ databases">
        <title>Draft genome of Mycobacterium hodleri strain B.</title>
        <authorList>
            <person name="Amande T.J."/>
            <person name="Mcgenity T.J."/>
        </authorList>
    </citation>
    <scope>NUCLEOTIDE SEQUENCE [LARGE SCALE GENOMIC DNA]</scope>
    <source>
        <strain evidence="1 2">B</strain>
    </source>
</reference>
<dbReference type="Proteomes" id="UP000315759">
    <property type="component" value="Unassembled WGS sequence"/>
</dbReference>
<dbReference type="EMBL" id="VIFX01000032">
    <property type="protein sequence ID" value="TQR84344.1"/>
    <property type="molecule type" value="Genomic_DNA"/>
</dbReference>
<name>A0A544VWI4_9MYCO</name>
<dbReference type="AlphaFoldDB" id="A0A544VWI4"/>
<sequence>MPSPGSAVAADALSVSDPQLTWSFRLNGATMDDWSWRQRGAPPLHQLQPVRVPRSSEFQRHIPVSAYSMTNGDIVSLESGLEHDLLRRVDRDPRVTRIVAQPLRVSWAAPTRGSHVPDLLTVHDDGTATVWDVRALDRHDEDFTTKSAITRDACLAIGWRYAVFTGLASIERLNHLWLHGFRRRPAWAGRVEEQVRRAASRPGATLGSVIASDDGTGELTSVLWHLLWHDDVTIDMAAQWELNTPVTVRRDDR</sequence>
<protein>
    <submittedName>
        <fullName evidence="1">TnsA-like heteromeric transposase endonuclease subunit</fullName>
    </submittedName>
</protein>
<comment type="caution">
    <text evidence="1">The sequence shown here is derived from an EMBL/GenBank/DDBJ whole genome shotgun (WGS) entry which is preliminary data.</text>
</comment>